<dbReference type="NCBIfam" id="TIGR01526">
    <property type="entry name" value="nadR_NMN_Atrans"/>
    <property type="match status" value="1"/>
</dbReference>
<dbReference type="PROSITE" id="PS50943">
    <property type="entry name" value="HTH_CROC1"/>
    <property type="match status" value="1"/>
</dbReference>
<dbReference type="Pfam" id="PF01467">
    <property type="entry name" value="CTP_transf_like"/>
    <property type="match status" value="1"/>
</dbReference>
<name>A0ABY2XWE4_9PAST</name>
<dbReference type="Pfam" id="PF13521">
    <property type="entry name" value="AAA_28"/>
    <property type="match status" value="1"/>
</dbReference>
<dbReference type="SUPFAM" id="SSF52374">
    <property type="entry name" value="Nucleotidylyl transferase"/>
    <property type="match status" value="1"/>
</dbReference>
<dbReference type="SMART" id="SM00530">
    <property type="entry name" value="HTH_XRE"/>
    <property type="match status" value="1"/>
</dbReference>
<dbReference type="Gene3D" id="3.40.50.300">
    <property type="entry name" value="P-loop containing nucleotide triphosphate hydrolases"/>
    <property type="match status" value="1"/>
</dbReference>
<dbReference type="PANTHER" id="PTHR37512:SF1">
    <property type="entry name" value="NADR_TTD14 AAA DOMAIN-CONTAINING PROTEIN"/>
    <property type="match status" value="1"/>
</dbReference>
<dbReference type="EMBL" id="VDGV01000044">
    <property type="protein sequence ID" value="TNG91915.1"/>
    <property type="molecule type" value="Genomic_DNA"/>
</dbReference>
<evidence type="ECO:0000313" key="2">
    <source>
        <dbReference type="EMBL" id="TNG91915.1"/>
    </source>
</evidence>
<dbReference type="SUPFAM" id="SSF47413">
    <property type="entry name" value="lambda repressor-like DNA-binding domains"/>
    <property type="match status" value="1"/>
</dbReference>
<dbReference type="PIRSF" id="PIRSF004776">
    <property type="entry name" value="NadR_NMNAT/RNK"/>
    <property type="match status" value="1"/>
</dbReference>
<keyword evidence="3" id="KW-1185">Reference proteome</keyword>
<dbReference type="Pfam" id="PF01381">
    <property type="entry name" value="HTH_3"/>
    <property type="match status" value="1"/>
</dbReference>
<dbReference type="InterPro" id="IPR004821">
    <property type="entry name" value="Cyt_trans-like"/>
</dbReference>
<gene>
    <name evidence="2" type="primary">nadR</name>
    <name evidence="2" type="ORF">FHQ21_06030</name>
</gene>
<dbReference type="GO" id="GO:0050262">
    <property type="term" value="F:ribosylnicotinamide kinase activity"/>
    <property type="evidence" value="ECO:0007669"/>
    <property type="project" value="UniProtKB-EC"/>
</dbReference>
<feature type="domain" description="HTH cro/C1-type" evidence="1">
    <location>
        <begin position="7"/>
        <end position="63"/>
    </location>
</feature>
<evidence type="ECO:0000259" key="1">
    <source>
        <dbReference type="PROSITE" id="PS50943"/>
    </source>
</evidence>
<dbReference type="CDD" id="cd00093">
    <property type="entry name" value="HTH_XRE"/>
    <property type="match status" value="1"/>
</dbReference>
<dbReference type="InterPro" id="IPR038727">
    <property type="entry name" value="NadR/Ttd14_AAA_dom"/>
</dbReference>
<dbReference type="InterPro" id="IPR014729">
    <property type="entry name" value="Rossmann-like_a/b/a_fold"/>
</dbReference>
<keyword evidence="2" id="KW-0808">Transferase</keyword>
<dbReference type="Gene3D" id="1.10.260.40">
    <property type="entry name" value="lambda repressor-like DNA-binding domains"/>
    <property type="match status" value="1"/>
</dbReference>
<organism evidence="2 3">
    <name type="scientific">Testudinibacter aquarius</name>
    <dbReference type="NCBI Taxonomy" id="1524974"/>
    <lineage>
        <taxon>Bacteria</taxon>
        <taxon>Pseudomonadati</taxon>
        <taxon>Pseudomonadota</taxon>
        <taxon>Gammaproteobacteria</taxon>
        <taxon>Pasteurellales</taxon>
        <taxon>Pasteurellaceae</taxon>
        <taxon>Testudinibacter</taxon>
    </lineage>
</organism>
<dbReference type="InterPro" id="IPR016429">
    <property type="entry name" value="NAD_NadR"/>
</dbReference>
<dbReference type="EC" id="2.7.1.22" evidence="2"/>
<dbReference type="InterPro" id="IPR010982">
    <property type="entry name" value="Lambda_DNA-bd_dom_sf"/>
</dbReference>
<dbReference type="GO" id="GO:0000309">
    <property type="term" value="F:nicotinamide-nucleotide adenylyltransferase activity"/>
    <property type="evidence" value="ECO:0007669"/>
    <property type="project" value="UniProtKB-EC"/>
</dbReference>
<dbReference type="SUPFAM" id="SSF52540">
    <property type="entry name" value="P-loop containing nucleoside triphosphate hydrolases"/>
    <property type="match status" value="1"/>
</dbReference>
<dbReference type="InterPro" id="IPR001387">
    <property type="entry name" value="Cro/C1-type_HTH"/>
</dbReference>
<dbReference type="InterPro" id="IPR006417">
    <property type="entry name" value="NadR_NMN_Atrans"/>
</dbReference>
<protein>
    <submittedName>
        <fullName evidence="2">Multifunctional transcriptional regulator/nicotinamide-nucleotide adenylyltransferase/ribosylnicotinamide kinase NadR</fullName>
        <ecNumber evidence="2">2.7.1.22</ecNumber>
        <ecNumber evidence="2">2.7.7.1</ecNumber>
    </submittedName>
</protein>
<reference evidence="2 3" key="1">
    <citation type="submission" date="2019-05" db="EMBL/GenBank/DDBJ databases">
        <title>Pasteurellaceae isolates from reptiles.</title>
        <authorList>
            <person name="Bojesen A.M."/>
            <person name="Lund E."/>
        </authorList>
    </citation>
    <scope>NUCLEOTIDE SEQUENCE [LARGE SCALE GENOMIC DNA]</scope>
    <source>
        <strain evidence="2 3">ELNT2x</strain>
    </source>
</reference>
<keyword evidence="2" id="KW-0418">Kinase</keyword>
<dbReference type="PANTHER" id="PTHR37512">
    <property type="entry name" value="TRIFUNCTIONAL NAD BIOSYNTHESIS/REGULATOR PROTEIN NADR"/>
    <property type="match status" value="1"/>
</dbReference>
<dbReference type="NCBIfam" id="TIGR00125">
    <property type="entry name" value="cyt_tran_rel"/>
    <property type="match status" value="1"/>
</dbReference>
<keyword evidence="2" id="KW-0548">Nucleotidyltransferase</keyword>
<proteinExistence type="predicted"/>
<dbReference type="NCBIfam" id="NF005988">
    <property type="entry name" value="PRK08099.1"/>
    <property type="match status" value="1"/>
</dbReference>
<dbReference type="InterPro" id="IPR027417">
    <property type="entry name" value="P-loop_NTPase"/>
</dbReference>
<dbReference type="Proteomes" id="UP000305526">
    <property type="component" value="Unassembled WGS sequence"/>
</dbReference>
<accession>A0ABY2XWE4</accession>
<dbReference type="RefSeq" id="WP_132964863.1">
    <property type="nucleotide sequence ID" value="NZ_LEKL01000001.1"/>
</dbReference>
<comment type="caution">
    <text evidence="2">The sequence shown here is derived from an EMBL/GenBank/DDBJ whole genome shotgun (WGS) entry which is preliminary data.</text>
</comment>
<dbReference type="EC" id="2.7.7.1" evidence="2"/>
<dbReference type="InterPro" id="IPR052735">
    <property type="entry name" value="NAD_biosynth-regulator"/>
</dbReference>
<sequence>MMTFAYLQQKRKQLNLKVTEVCEQAGVTRAYFNQLVSGKIKNPSAIKLQALHKVLNITELEDKKIGVIFGKFYPVHTGHINMIYEAFSKVDEIHVVVCTESERDLKLFYDSKMKKMPTAQDRLRWMQQIFKYQQKHIFIHHLVEDGLPSYPNGWEAWAARVKQLLQDKNVTPTTVFSSEPQDKAPYEKYLGLQVNLVDPERKFFNVSATKIRNHPFHYWKFIPKEVRPFFTKTITILGGESSGKSVLVNKLATVFNTTSAWEYGREYVFEQLGGDEQAMQFSDYPLMAIGHLRYVDYAVRHAHKIALIDTDFITTQAFCIQYEGKAHPFLDSMIKEYPFDITILLSNNTKWVDDGLRSLGDHKSRQRFQELLKKLLEKYKVPYIEIESPSYLERYNAAKEIVEKILNEEDLPGLQLDSNREP</sequence>
<evidence type="ECO:0000313" key="3">
    <source>
        <dbReference type="Proteomes" id="UP000305526"/>
    </source>
</evidence>
<dbReference type="Gene3D" id="3.40.50.620">
    <property type="entry name" value="HUPs"/>
    <property type="match status" value="1"/>
</dbReference>